<comment type="caution">
    <text evidence="1">The sequence shown here is derived from an EMBL/GenBank/DDBJ whole genome shotgun (WGS) entry which is preliminary data.</text>
</comment>
<organism evidence="1 2">
    <name type="scientific">Clostridium aminobutyricum</name>
    <dbReference type="NCBI Taxonomy" id="33953"/>
    <lineage>
        <taxon>Bacteria</taxon>
        <taxon>Bacillati</taxon>
        <taxon>Bacillota</taxon>
        <taxon>Clostridia</taxon>
        <taxon>Eubacteriales</taxon>
        <taxon>Clostridiaceae</taxon>
        <taxon>Clostridium</taxon>
    </lineage>
</organism>
<evidence type="ECO:0000313" key="1">
    <source>
        <dbReference type="EMBL" id="MBN7772293.1"/>
    </source>
</evidence>
<dbReference type="GO" id="GO:0006974">
    <property type="term" value="P:DNA damage response"/>
    <property type="evidence" value="ECO:0007669"/>
    <property type="project" value="TreeGrafter"/>
</dbReference>
<evidence type="ECO:0000313" key="2">
    <source>
        <dbReference type="Proteomes" id="UP000664545"/>
    </source>
</evidence>
<keyword evidence="2" id="KW-1185">Reference proteome</keyword>
<proteinExistence type="predicted"/>
<dbReference type="Gene3D" id="3.30.70.2970">
    <property type="entry name" value="Protein of unknown function (DUF541), domain 2"/>
    <property type="match status" value="1"/>
</dbReference>
<gene>
    <name evidence="1" type="ORF">JYB65_02865</name>
</gene>
<dbReference type="InterPro" id="IPR052022">
    <property type="entry name" value="26kDa_periplasmic_antigen"/>
</dbReference>
<reference evidence="1" key="1">
    <citation type="submission" date="2021-02" db="EMBL/GenBank/DDBJ databases">
        <title>Abyssanaerobacter marinus gen.nov., sp., nov, anaerobic bacterium isolated from the Onnuri vent field of Indian Ocean and suggestion of Mogibacteriaceae fam. nov., and proposal of reclassification of ambiguous this family's genus member.</title>
        <authorList>
            <person name="Kim Y.J."/>
            <person name="Yang J.-A."/>
        </authorList>
    </citation>
    <scope>NUCLEOTIDE SEQUENCE</scope>
    <source>
        <strain evidence="1">DSM 2634</strain>
    </source>
</reference>
<name>A0A939D7R2_CLOAM</name>
<accession>A0A939D7R2</accession>
<dbReference type="PANTHER" id="PTHR34387:SF1">
    <property type="entry name" value="PERIPLASMIC IMMUNOGENIC PROTEIN"/>
    <property type="match status" value="1"/>
</dbReference>
<dbReference type="EMBL" id="JAFJZZ010000001">
    <property type="protein sequence ID" value="MBN7772293.1"/>
    <property type="molecule type" value="Genomic_DNA"/>
</dbReference>
<dbReference type="AlphaFoldDB" id="A0A939D7R2"/>
<protein>
    <submittedName>
        <fullName evidence="1">SIMPL domain-containing protein</fullName>
    </submittedName>
</protein>
<dbReference type="RefSeq" id="WP_206581105.1">
    <property type="nucleotide sequence ID" value="NZ_JAFJZZ010000001.1"/>
</dbReference>
<dbReference type="Proteomes" id="UP000664545">
    <property type="component" value="Unassembled WGS sequence"/>
</dbReference>
<dbReference type="Gene3D" id="3.30.110.170">
    <property type="entry name" value="Protein of unknown function (DUF541), domain 1"/>
    <property type="match status" value="1"/>
</dbReference>
<dbReference type="InterPro" id="IPR007497">
    <property type="entry name" value="SIMPL/DUF541"/>
</dbReference>
<dbReference type="PANTHER" id="PTHR34387">
    <property type="entry name" value="SLR1258 PROTEIN"/>
    <property type="match status" value="1"/>
</dbReference>
<sequence length="210" mass="23137">MAHSFSDNRHPFDTMTLTGQGTVMATPDMAVIRLGVQTTGYDLPQIQADNAQISQRIIQSLSQAGYTDIRTIQYSIDRIYEYQDGNPIDKGYSVRNMIEIRTNYIDQAGNIIDTAVNMGANVVDSISFELSDPQLYYQHALNLAVDNAIQKAKSIAANLRIKLSPVPVRIIEGGAPAVPLQQFQREAAATPILPGEMRIEASITADFLYS</sequence>
<dbReference type="Pfam" id="PF04402">
    <property type="entry name" value="SIMPL"/>
    <property type="match status" value="1"/>
</dbReference>